<evidence type="ECO:0000256" key="3">
    <source>
        <dbReference type="ARBA" id="ARBA00023163"/>
    </source>
</evidence>
<dbReference type="eggNOG" id="COG1414">
    <property type="taxonomic scope" value="Bacteria"/>
</dbReference>
<protein>
    <submittedName>
        <fullName evidence="7">Transcriptional regulator</fullName>
    </submittedName>
</protein>
<dbReference type="HOGENOM" id="CLU_062618_4_1_11"/>
<feature type="domain" description="HTH iclR-type" evidence="5">
    <location>
        <begin position="29"/>
        <end position="90"/>
    </location>
</feature>
<dbReference type="PROSITE" id="PS51078">
    <property type="entry name" value="ICLR_ED"/>
    <property type="match status" value="1"/>
</dbReference>
<dbReference type="InterPro" id="IPR005471">
    <property type="entry name" value="Tscrpt_reg_IclR_N"/>
</dbReference>
<proteinExistence type="predicted"/>
<name>D7C5K7_STRBB</name>
<dbReference type="Gene3D" id="3.30.450.40">
    <property type="match status" value="1"/>
</dbReference>
<keyword evidence="3" id="KW-0804">Transcription</keyword>
<evidence type="ECO:0000313" key="8">
    <source>
        <dbReference type="Proteomes" id="UP000000377"/>
    </source>
</evidence>
<sequence>MSEDSTGSTGSTVSTGGQESKDGGEARGMRTVQRTIDILELFNEHRPALSLREIVTASGLPKTTVLRILQTLRLNGLLWLDEHGRYTAGPAFLRWVRMADQGWRLPAPARRALRELATEQRETVHLYVRRDVHRICIAQEEGPQALRHVVQVGDELPLWAGGPSKVLLLGADDTLLDRVARRSPHGPDHTTTLRRWVAETLRNGYAVSHSEHEEGLSSVAVPVRARGGEVVAALSFGGPSARFTAERLPRFVNSLTMAARAVGGSGGFGGLRG</sequence>
<evidence type="ECO:0000259" key="6">
    <source>
        <dbReference type="PROSITE" id="PS51078"/>
    </source>
</evidence>
<reference evidence="7 8" key="1">
    <citation type="journal article" date="2010" name="J. Bacteriol.">
        <title>Genome sequence of the milbemycin-producing bacterium Streptomyces bingchenggensis.</title>
        <authorList>
            <person name="Wang X.J."/>
            <person name="Yan Y.J."/>
            <person name="Zhang B."/>
            <person name="An J."/>
            <person name="Wang J.J."/>
            <person name="Tian J."/>
            <person name="Jiang L."/>
            <person name="Chen Y.H."/>
            <person name="Huang S.X."/>
            <person name="Yin M."/>
            <person name="Zhang J."/>
            <person name="Gao A.L."/>
            <person name="Liu C.X."/>
            <person name="Zhu Z.X."/>
            <person name="Xiang W.S."/>
        </authorList>
    </citation>
    <scope>NUCLEOTIDE SEQUENCE [LARGE SCALE GENOMIC DNA]</scope>
    <source>
        <strain evidence="7 8">BCW-1</strain>
    </source>
</reference>
<dbReference type="PROSITE" id="PS51077">
    <property type="entry name" value="HTH_ICLR"/>
    <property type="match status" value="1"/>
</dbReference>
<dbReference type="RefSeq" id="WP_014179845.1">
    <property type="nucleotide sequence ID" value="NC_016582.1"/>
</dbReference>
<evidence type="ECO:0000256" key="4">
    <source>
        <dbReference type="SAM" id="MobiDB-lite"/>
    </source>
</evidence>
<organism evidence="7 8">
    <name type="scientific">Streptomyces bingchenggensis (strain BCW-1)</name>
    <dbReference type="NCBI Taxonomy" id="749414"/>
    <lineage>
        <taxon>Bacteria</taxon>
        <taxon>Bacillati</taxon>
        <taxon>Actinomycetota</taxon>
        <taxon>Actinomycetes</taxon>
        <taxon>Kitasatosporales</taxon>
        <taxon>Streptomycetaceae</taxon>
        <taxon>Streptomyces</taxon>
    </lineage>
</organism>
<keyword evidence="2" id="KW-0238">DNA-binding</keyword>
<dbReference type="GO" id="GO:0003677">
    <property type="term" value="F:DNA binding"/>
    <property type="evidence" value="ECO:0007669"/>
    <property type="project" value="UniProtKB-KW"/>
</dbReference>
<keyword evidence="1" id="KW-0805">Transcription regulation</keyword>
<gene>
    <name evidence="7" type="ordered locus">SBI_07275</name>
</gene>
<dbReference type="InterPro" id="IPR050707">
    <property type="entry name" value="HTH_MetabolicPath_Reg"/>
</dbReference>
<evidence type="ECO:0000313" key="7">
    <source>
        <dbReference type="EMBL" id="ADI10395.1"/>
    </source>
</evidence>
<dbReference type="InterPro" id="IPR036388">
    <property type="entry name" value="WH-like_DNA-bd_sf"/>
</dbReference>
<dbReference type="PATRIC" id="fig|749414.3.peg.7488"/>
<dbReference type="GO" id="GO:0045892">
    <property type="term" value="P:negative regulation of DNA-templated transcription"/>
    <property type="evidence" value="ECO:0007669"/>
    <property type="project" value="TreeGrafter"/>
</dbReference>
<dbReference type="GO" id="GO:0003700">
    <property type="term" value="F:DNA-binding transcription factor activity"/>
    <property type="evidence" value="ECO:0007669"/>
    <property type="project" value="TreeGrafter"/>
</dbReference>
<feature type="region of interest" description="Disordered" evidence="4">
    <location>
        <begin position="1"/>
        <end position="29"/>
    </location>
</feature>
<dbReference type="InterPro" id="IPR036390">
    <property type="entry name" value="WH_DNA-bd_sf"/>
</dbReference>
<dbReference type="Pfam" id="PF09339">
    <property type="entry name" value="HTH_IclR"/>
    <property type="match status" value="1"/>
</dbReference>
<dbReference type="Pfam" id="PF01614">
    <property type="entry name" value="IclR_C"/>
    <property type="match status" value="1"/>
</dbReference>
<evidence type="ECO:0000259" key="5">
    <source>
        <dbReference type="PROSITE" id="PS51077"/>
    </source>
</evidence>
<dbReference type="KEGG" id="sbh:SBI_07275"/>
<dbReference type="STRING" id="749414.SBI_07275"/>
<dbReference type="PANTHER" id="PTHR30136">
    <property type="entry name" value="HELIX-TURN-HELIX TRANSCRIPTIONAL REGULATOR, ICLR FAMILY"/>
    <property type="match status" value="1"/>
</dbReference>
<feature type="compositionally biased region" description="Low complexity" evidence="4">
    <location>
        <begin position="1"/>
        <end position="17"/>
    </location>
</feature>
<dbReference type="Gene3D" id="1.10.10.10">
    <property type="entry name" value="Winged helix-like DNA-binding domain superfamily/Winged helix DNA-binding domain"/>
    <property type="match status" value="1"/>
</dbReference>
<keyword evidence="8" id="KW-1185">Reference proteome</keyword>
<dbReference type="PANTHER" id="PTHR30136:SF35">
    <property type="entry name" value="HTH-TYPE TRANSCRIPTIONAL REGULATOR RV1719"/>
    <property type="match status" value="1"/>
</dbReference>
<dbReference type="SUPFAM" id="SSF55781">
    <property type="entry name" value="GAF domain-like"/>
    <property type="match status" value="1"/>
</dbReference>
<accession>D7C5K7</accession>
<dbReference type="InterPro" id="IPR029016">
    <property type="entry name" value="GAF-like_dom_sf"/>
</dbReference>
<dbReference type="Proteomes" id="UP000000377">
    <property type="component" value="Chromosome"/>
</dbReference>
<feature type="compositionally biased region" description="Basic and acidic residues" evidence="4">
    <location>
        <begin position="19"/>
        <end position="28"/>
    </location>
</feature>
<dbReference type="AlphaFoldDB" id="D7C5K7"/>
<dbReference type="SMART" id="SM00346">
    <property type="entry name" value="HTH_ICLR"/>
    <property type="match status" value="1"/>
</dbReference>
<dbReference type="EMBL" id="CP002047">
    <property type="protein sequence ID" value="ADI10395.1"/>
    <property type="molecule type" value="Genomic_DNA"/>
</dbReference>
<evidence type="ECO:0000256" key="2">
    <source>
        <dbReference type="ARBA" id="ARBA00023125"/>
    </source>
</evidence>
<feature type="domain" description="IclR-ED" evidence="6">
    <location>
        <begin position="91"/>
        <end position="268"/>
    </location>
</feature>
<evidence type="ECO:0000256" key="1">
    <source>
        <dbReference type="ARBA" id="ARBA00023015"/>
    </source>
</evidence>
<dbReference type="InterPro" id="IPR014757">
    <property type="entry name" value="Tscrpt_reg_IclR_C"/>
</dbReference>
<dbReference type="SUPFAM" id="SSF46785">
    <property type="entry name" value="Winged helix' DNA-binding domain"/>
    <property type="match status" value="1"/>
</dbReference>